<reference evidence="5" key="2">
    <citation type="submission" date="2025-09" db="UniProtKB">
        <authorList>
            <consortium name="Ensembl"/>
        </authorList>
    </citation>
    <scope>IDENTIFICATION</scope>
</reference>
<dbReference type="GO" id="GO:0008083">
    <property type="term" value="F:growth factor activity"/>
    <property type="evidence" value="ECO:0007669"/>
    <property type="project" value="UniProtKB-KW"/>
</dbReference>
<dbReference type="CDD" id="cd00135">
    <property type="entry name" value="PDGF"/>
    <property type="match status" value="1"/>
</dbReference>
<dbReference type="GO" id="GO:0045766">
    <property type="term" value="P:positive regulation of angiogenesis"/>
    <property type="evidence" value="ECO:0007669"/>
    <property type="project" value="TreeGrafter"/>
</dbReference>
<dbReference type="InterPro" id="IPR000072">
    <property type="entry name" value="PDGF/VEGF_dom"/>
</dbReference>
<dbReference type="GO" id="GO:0060754">
    <property type="term" value="P:positive regulation of mast cell chemotaxis"/>
    <property type="evidence" value="ECO:0007669"/>
    <property type="project" value="TreeGrafter"/>
</dbReference>
<dbReference type="OMA" id="MECVPTE"/>
<organism evidence="5 6">
    <name type="scientific">Dicentrarchus labrax</name>
    <name type="common">European seabass</name>
    <name type="synonym">Morone labrax</name>
    <dbReference type="NCBI Taxonomy" id="13489"/>
    <lineage>
        <taxon>Eukaryota</taxon>
        <taxon>Metazoa</taxon>
        <taxon>Chordata</taxon>
        <taxon>Craniata</taxon>
        <taxon>Vertebrata</taxon>
        <taxon>Euteleostomi</taxon>
        <taxon>Actinopterygii</taxon>
        <taxon>Neopterygii</taxon>
        <taxon>Teleostei</taxon>
        <taxon>Neoteleostei</taxon>
        <taxon>Acanthomorphata</taxon>
        <taxon>Eupercaria</taxon>
        <taxon>Moronidae</taxon>
        <taxon>Dicentrarchus</taxon>
    </lineage>
</organism>
<comment type="similarity">
    <text evidence="3">Belongs to the PDGF/VEGF growth factor family.</text>
</comment>
<dbReference type="PROSITE" id="PS50278">
    <property type="entry name" value="PDGF_2"/>
    <property type="match status" value="1"/>
</dbReference>
<sequence>MSDAFWMRFQDSSCGNTTMNFVVSLVQILLAAVLHLSAVKTASISKGVEKSKNEVIPLTDVIRKSMCQPREVLVDISHEYPEDTEHTYVPSCVVLNRCGGCCNDEAMECVHTETHNVTLQVMRLRALVSQHTIQLSFTEHQKCECREKPDVQRKKE</sequence>
<dbReference type="GO" id="GO:0002040">
    <property type="term" value="P:sprouting angiogenesis"/>
    <property type="evidence" value="ECO:0007669"/>
    <property type="project" value="TreeGrafter"/>
</dbReference>
<evidence type="ECO:0000313" key="6">
    <source>
        <dbReference type="Proteomes" id="UP000694389"/>
    </source>
</evidence>
<keyword evidence="6" id="KW-1185">Reference proteome</keyword>
<dbReference type="GO" id="GO:0005615">
    <property type="term" value="C:extracellular space"/>
    <property type="evidence" value="ECO:0007669"/>
    <property type="project" value="TreeGrafter"/>
</dbReference>
<reference evidence="5" key="1">
    <citation type="submission" date="2025-08" db="UniProtKB">
        <authorList>
            <consortium name="Ensembl"/>
        </authorList>
    </citation>
    <scope>IDENTIFICATION</scope>
</reference>
<dbReference type="GO" id="GO:0042056">
    <property type="term" value="F:chemoattractant activity"/>
    <property type="evidence" value="ECO:0007669"/>
    <property type="project" value="TreeGrafter"/>
</dbReference>
<dbReference type="GO" id="GO:0005172">
    <property type="term" value="F:vascular endothelial growth factor receptor binding"/>
    <property type="evidence" value="ECO:0007669"/>
    <property type="project" value="TreeGrafter"/>
</dbReference>
<dbReference type="PROSITE" id="PS00249">
    <property type="entry name" value="PDGF_1"/>
    <property type="match status" value="1"/>
</dbReference>
<dbReference type="PANTHER" id="PTHR12025">
    <property type="entry name" value="VASCULAR ENDOTHELIAL GROWTH FACTOR"/>
    <property type="match status" value="1"/>
</dbReference>
<dbReference type="AlphaFoldDB" id="A0A8P4FWH3"/>
<dbReference type="Ensembl" id="ENSDLAT00005080073.1">
    <property type="protein sequence ID" value="ENSDLAP00005064818.1"/>
    <property type="gene ID" value="ENSDLAG00005028713.1"/>
</dbReference>
<evidence type="ECO:0000259" key="4">
    <source>
        <dbReference type="PROSITE" id="PS50278"/>
    </source>
</evidence>
<evidence type="ECO:0000256" key="2">
    <source>
        <dbReference type="ARBA" id="ARBA00023157"/>
    </source>
</evidence>
<dbReference type="Proteomes" id="UP000694389">
    <property type="component" value="Unassembled WGS sequence"/>
</dbReference>
<dbReference type="InterPro" id="IPR050507">
    <property type="entry name" value="PDGF/VEGF_growth_factor"/>
</dbReference>
<dbReference type="SMART" id="SM00141">
    <property type="entry name" value="PDGF"/>
    <property type="match status" value="1"/>
</dbReference>
<dbReference type="CTD" id="30682"/>
<dbReference type="PANTHER" id="PTHR12025:SF5">
    <property type="entry name" value="VASCULAR ENDOTHELIAL GROWTH FACTOR A, LONG FORM"/>
    <property type="match status" value="1"/>
</dbReference>
<dbReference type="InterPro" id="IPR023581">
    <property type="entry name" value="PD_growth_factor_CS"/>
</dbReference>
<evidence type="ECO:0000256" key="3">
    <source>
        <dbReference type="RuleBase" id="RU003818"/>
    </source>
</evidence>
<dbReference type="GO" id="GO:0048010">
    <property type="term" value="P:vascular endothelial growth factor receptor signaling pathway"/>
    <property type="evidence" value="ECO:0007669"/>
    <property type="project" value="TreeGrafter"/>
</dbReference>
<dbReference type="GO" id="GO:0001938">
    <property type="term" value="P:positive regulation of endothelial cell proliferation"/>
    <property type="evidence" value="ECO:0007669"/>
    <property type="project" value="TreeGrafter"/>
</dbReference>
<dbReference type="RefSeq" id="XP_051263333.1">
    <property type="nucleotide sequence ID" value="XM_051407373.1"/>
</dbReference>
<evidence type="ECO:0000256" key="1">
    <source>
        <dbReference type="ARBA" id="ARBA00023030"/>
    </source>
</evidence>
<name>A0A8P4FWH3_DICLA</name>
<dbReference type="GeneID" id="127367477"/>
<dbReference type="GO" id="GO:0038084">
    <property type="term" value="P:vascular endothelial growth factor signaling pathway"/>
    <property type="evidence" value="ECO:0007669"/>
    <property type="project" value="TreeGrafter"/>
</dbReference>
<evidence type="ECO:0000313" key="5">
    <source>
        <dbReference type="Ensembl" id="ENSDLAP00005064818.1"/>
    </source>
</evidence>
<feature type="domain" description="Platelet-derived growth factor (PDGF) family profile" evidence="4">
    <location>
        <begin position="54"/>
        <end position="150"/>
    </location>
</feature>
<dbReference type="GO" id="GO:0001666">
    <property type="term" value="P:response to hypoxia"/>
    <property type="evidence" value="ECO:0007669"/>
    <property type="project" value="TreeGrafter"/>
</dbReference>
<dbReference type="Gene3D" id="2.10.90.10">
    <property type="entry name" value="Cystine-knot cytokines"/>
    <property type="match status" value="1"/>
</dbReference>
<dbReference type="GO" id="GO:0016020">
    <property type="term" value="C:membrane"/>
    <property type="evidence" value="ECO:0007669"/>
    <property type="project" value="InterPro"/>
</dbReference>
<keyword evidence="1 3" id="KW-0339">Growth factor</keyword>
<gene>
    <name evidence="5" type="primary">vegfaa</name>
</gene>
<keyword evidence="2" id="KW-1015">Disulfide bond</keyword>
<protein>
    <recommendedName>
        <fullName evidence="4">Platelet-derived growth factor (PDGF) family profile domain-containing protein</fullName>
    </recommendedName>
</protein>
<dbReference type="RefSeq" id="XP_051263334.1">
    <property type="nucleotide sequence ID" value="XM_051407374.1"/>
</dbReference>
<accession>A0A8P4FWH3</accession>
<dbReference type="GO" id="GO:0050930">
    <property type="term" value="P:induction of positive chemotaxis"/>
    <property type="evidence" value="ECO:0007669"/>
    <property type="project" value="TreeGrafter"/>
</dbReference>
<dbReference type="InterPro" id="IPR029034">
    <property type="entry name" value="Cystine-knot_cytokine"/>
</dbReference>
<dbReference type="SUPFAM" id="SSF57501">
    <property type="entry name" value="Cystine-knot cytokines"/>
    <property type="match status" value="1"/>
</dbReference>
<proteinExistence type="inferred from homology"/>
<dbReference type="Pfam" id="PF00341">
    <property type="entry name" value="PDGF"/>
    <property type="match status" value="1"/>
</dbReference>
<dbReference type="RefSeq" id="XP_051263331.1">
    <property type="nucleotide sequence ID" value="XM_051407371.1"/>
</dbReference>
<dbReference type="GeneTree" id="ENSGT00940000157284"/>